<dbReference type="InterPro" id="IPR003661">
    <property type="entry name" value="HisK_dim/P_dom"/>
</dbReference>
<dbReference type="EMBL" id="DVMM01000116">
    <property type="protein sequence ID" value="HIU29759.1"/>
    <property type="molecule type" value="Genomic_DNA"/>
</dbReference>
<dbReference type="SUPFAM" id="SSF47384">
    <property type="entry name" value="Homodimeric domain of signal transducing histidine kinase"/>
    <property type="match status" value="1"/>
</dbReference>
<evidence type="ECO:0000256" key="7">
    <source>
        <dbReference type="ARBA" id="ARBA00022741"/>
    </source>
</evidence>
<comment type="caution">
    <text evidence="13">The sequence shown here is derived from an EMBL/GenBank/DDBJ whole genome shotgun (WGS) entry which is preliminary data.</text>
</comment>
<feature type="domain" description="Histidine kinase" evidence="11">
    <location>
        <begin position="77"/>
        <end position="288"/>
    </location>
</feature>
<dbReference type="SMART" id="SM00388">
    <property type="entry name" value="HisKA"/>
    <property type="match status" value="1"/>
</dbReference>
<dbReference type="Proteomes" id="UP000824089">
    <property type="component" value="Unassembled WGS sequence"/>
</dbReference>
<keyword evidence="10" id="KW-0902">Two-component regulatory system</keyword>
<comment type="subcellular location">
    <subcellularLocation>
        <location evidence="2">Cell membrane</location>
        <topology evidence="2">Multi-pass membrane protein</topology>
    </subcellularLocation>
</comment>
<dbReference type="InterPro" id="IPR050980">
    <property type="entry name" value="2C_sensor_his_kinase"/>
</dbReference>
<evidence type="ECO:0000256" key="8">
    <source>
        <dbReference type="ARBA" id="ARBA00022777"/>
    </source>
</evidence>
<dbReference type="InterPro" id="IPR005467">
    <property type="entry name" value="His_kinase_dom"/>
</dbReference>
<keyword evidence="9" id="KW-0067">ATP-binding</keyword>
<dbReference type="Pfam" id="PF00512">
    <property type="entry name" value="HisKA"/>
    <property type="match status" value="1"/>
</dbReference>
<dbReference type="Gene3D" id="6.10.340.10">
    <property type="match status" value="1"/>
</dbReference>
<dbReference type="InterPro" id="IPR003594">
    <property type="entry name" value="HATPase_dom"/>
</dbReference>
<evidence type="ECO:0000256" key="6">
    <source>
        <dbReference type="ARBA" id="ARBA00022679"/>
    </source>
</evidence>
<dbReference type="InterPro" id="IPR003660">
    <property type="entry name" value="HAMP_dom"/>
</dbReference>
<dbReference type="CDD" id="cd00082">
    <property type="entry name" value="HisKA"/>
    <property type="match status" value="1"/>
</dbReference>
<evidence type="ECO:0000256" key="10">
    <source>
        <dbReference type="ARBA" id="ARBA00023012"/>
    </source>
</evidence>
<keyword evidence="5" id="KW-0597">Phosphoprotein</keyword>
<dbReference type="SMART" id="SM00387">
    <property type="entry name" value="HATPase_c"/>
    <property type="match status" value="1"/>
</dbReference>
<evidence type="ECO:0000313" key="14">
    <source>
        <dbReference type="Proteomes" id="UP000824089"/>
    </source>
</evidence>
<reference evidence="13" key="2">
    <citation type="journal article" date="2021" name="PeerJ">
        <title>Extensive microbial diversity within the chicken gut microbiome revealed by metagenomics and culture.</title>
        <authorList>
            <person name="Gilroy R."/>
            <person name="Ravi A."/>
            <person name="Getino M."/>
            <person name="Pursley I."/>
            <person name="Horton D.L."/>
            <person name="Alikhan N.F."/>
            <person name="Baker D."/>
            <person name="Gharbi K."/>
            <person name="Hall N."/>
            <person name="Watson M."/>
            <person name="Adriaenssens E.M."/>
            <person name="Foster-Nyarko E."/>
            <person name="Jarju S."/>
            <person name="Secka A."/>
            <person name="Antonio M."/>
            <person name="Oren A."/>
            <person name="Chaudhuri R.R."/>
            <person name="La Ragione R."/>
            <person name="Hildebrand F."/>
            <person name="Pallen M.J."/>
        </authorList>
    </citation>
    <scope>NUCLEOTIDE SEQUENCE</scope>
    <source>
        <strain evidence="13">CHK195-4489</strain>
    </source>
</reference>
<dbReference type="Pfam" id="PF02518">
    <property type="entry name" value="HATPase_c"/>
    <property type="match status" value="1"/>
</dbReference>
<feature type="domain" description="HAMP" evidence="12">
    <location>
        <begin position="10"/>
        <end position="62"/>
    </location>
</feature>
<evidence type="ECO:0000256" key="3">
    <source>
        <dbReference type="ARBA" id="ARBA00012438"/>
    </source>
</evidence>
<evidence type="ECO:0000313" key="13">
    <source>
        <dbReference type="EMBL" id="HIU29759.1"/>
    </source>
</evidence>
<evidence type="ECO:0000259" key="12">
    <source>
        <dbReference type="PROSITE" id="PS50885"/>
    </source>
</evidence>
<evidence type="ECO:0000256" key="9">
    <source>
        <dbReference type="ARBA" id="ARBA00022840"/>
    </source>
</evidence>
<keyword evidence="4" id="KW-0472">Membrane</keyword>
<dbReference type="Pfam" id="PF00672">
    <property type="entry name" value="HAMP"/>
    <property type="match status" value="1"/>
</dbReference>
<evidence type="ECO:0000256" key="1">
    <source>
        <dbReference type="ARBA" id="ARBA00000085"/>
    </source>
</evidence>
<protein>
    <recommendedName>
        <fullName evidence="3">histidine kinase</fullName>
        <ecNumber evidence="3">2.7.13.3</ecNumber>
    </recommendedName>
</protein>
<keyword evidence="8 13" id="KW-0418">Kinase</keyword>
<dbReference type="AlphaFoldDB" id="A0A9D1I848"/>
<dbReference type="Gene3D" id="1.10.287.130">
    <property type="match status" value="1"/>
</dbReference>
<evidence type="ECO:0000256" key="4">
    <source>
        <dbReference type="ARBA" id="ARBA00022475"/>
    </source>
</evidence>
<dbReference type="PANTHER" id="PTHR44936:SF10">
    <property type="entry name" value="SENSOR PROTEIN RSTB"/>
    <property type="match status" value="1"/>
</dbReference>
<gene>
    <name evidence="13" type="ORF">IAD50_05625</name>
</gene>
<dbReference type="Gene3D" id="3.30.565.10">
    <property type="entry name" value="Histidine kinase-like ATPase, C-terminal domain"/>
    <property type="match status" value="1"/>
</dbReference>
<dbReference type="CDD" id="cd06225">
    <property type="entry name" value="HAMP"/>
    <property type="match status" value="1"/>
</dbReference>
<dbReference type="PROSITE" id="PS50109">
    <property type="entry name" value="HIS_KIN"/>
    <property type="match status" value="1"/>
</dbReference>
<dbReference type="InterPro" id="IPR008358">
    <property type="entry name" value="Sig_transdc_His_kin/Pase_MprB"/>
</dbReference>
<dbReference type="SUPFAM" id="SSF55874">
    <property type="entry name" value="ATPase domain of HSP90 chaperone/DNA topoisomerase II/histidine kinase"/>
    <property type="match status" value="1"/>
</dbReference>
<dbReference type="SUPFAM" id="SSF158472">
    <property type="entry name" value="HAMP domain-like"/>
    <property type="match status" value="1"/>
</dbReference>
<proteinExistence type="predicted"/>
<comment type="catalytic activity">
    <reaction evidence="1">
        <text>ATP + protein L-histidine = ADP + protein N-phospho-L-histidine.</text>
        <dbReference type="EC" id="2.7.13.3"/>
    </reaction>
</comment>
<keyword evidence="6" id="KW-0808">Transferase</keyword>
<dbReference type="PRINTS" id="PR01780">
    <property type="entry name" value="LANTIREGPROT"/>
</dbReference>
<keyword evidence="7" id="KW-0547">Nucleotide-binding</keyword>
<evidence type="ECO:0000256" key="2">
    <source>
        <dbReference type="ARBA" id="ARBA00004651"/>
    </source>
</evidence>
<reference evidence="13" key="1">
    <citation type="submission" date="2020-10" db="EMBL/GenBank/DDBJ databases">
        <authorList>
            <person name="Gilroy R."/>
        </authorList>
    </citation>
    <scope>NUCLEOTIDE SEQUENCE</scope>
    <source>
        <strain evidence="13">CHK195-4489</strain>
    </source>
</reference>
<dbReference type="PROSITE" id="PS50885">
    <property type="entry name" value="HAMP"/>
    <property type="match status" value="1"/>
</dbReference>
<dbReference type="GO" id="GO:0000155">
    <property type="term" value="F:phosphorelay sensor kinase activity"/>
    <property type="evidence" value="ECO:0007669"/>
    <property type="project" value="InterPro"/>
</dbReference>
<dbReference type="GO" id="GO:0005524">
    <property type="term" value="F:ATP binding"/>
    <property type="evidence" value="ECO:0007669"/>
    <property type="project" value="UniProtKB-KW"/>
</dbReference>
<sequence length="288" mass="32490">MVCAFLFYRRKLKKPIELLEAAYRKVAENDLDFVLRYDSLDEMGKLCEAFEKMRRSLSENNREMWRQMEERKRLNAAFSHDLRTPLTVLKGHASMLLSSLPQHSLPQEEVIGEVRTMAAHITRLEKYVEAMTQLQRLEDIEIRREPVDAAVLIGALEETAGILCGDKTLLSHDTVEGGAFRLDEEAVSQVFENLLSNAVRYAEQKIEITFRTSAQFFCIEVSDDGAGFSCAGLEQATAPFYREKQEFGDLHMGIGLNICKILCIKHGGYLSVANRKEGGACVTAVFAV</sequence>
<evidence type="ECO:0000259" key="11">
    <source>
        <dbReference type="PROSITE" id="PS50109"/>
    </source>
</evidence>
<organism evidence="13 14">
    <name type="scientific">Candidatus Egerieisoma faecipullorum</name>
    <dbReference type="NCBI Taxonomy" id="2840963"/>
    <lineage>
        <taxon>Bacteria</taxon>
        <taxon>Bacillati</taxon>
        <taxon>Bacillota</taxon>
        <taxon>Clostridia</taxon>
        <taxon>Eubacteriales</taxon>
        <taxon>Clostridiaceae</taxon>
        <taxon>Clostridiaceae incertae sedis</taxon>
        <taxon>Candidatus Egerieisoma</taxon>
    </lineage>
</organism>
<dbReference type="InterPro" id="IPR036097">
    <property type="entry name" value="HisK_dim/P_sf"/>
</dbReference>
<dbReference type="PANTHER" id="PTHR44936">
    <property type="entry name" value="SENSOR PROTEIN CREC"/>
    <property type="match status" value="1"/>
</dbReference>
<dbReference type="EC" id="2.7.13.3" evidence="3"/>
<dbReference type="SMART" id="SM00304">
    <property type="entry name" value="HAMP"/>
    <property type="match status" value="1"/>
</dbReference>
<evidence type="ECO:0000256" key="5">
    <source>
        <dbReference type="ARBA" id="ARBA00022553"/>
    </source>
</evidence>
<dbReference type="InterPro" id="IPR036890">
    <property type="entry name" value="HATPase_C_sf"/>
</dbReference>
<accession>A0A9D1I848</accession>
<dbReference type="GO" id="GO:0005886">
    <property type="term" value="C:plasma membrane"/>
    <property type="evidence" value="ECO:0007669"/>
    <property type="project" value="UniProtKB-SubCell"/>
</dbReference>
<name>A0A9D1I848_9CLOT</name>
<keyword evidence="4" id="KW-1003">Cell membrane</keyword>